<evidence type="ECO:0000256" key="4">
    <source>
        <dbReference type="ARBA" id="ARBA00023242"/>
    </source>
</evidence>
<feature type="region of interest" description="Disordered" evidence="5">
    <location>
        <begin position="315"/>
        <end position="340"/>
    </location>
</feature>
<feature type="region of interest" description="Disordered" evidence="5">
    <location>
        <begin position="504"/>
        <end position="525"/>
    </location>
</feature>
<name>A0A443HII3_BYSSP</name>
<keyword evidence="2" id="KW-0805">Transcription regulation</keyword>
<gene>
    <name evidence="6" type="ORF">C8Q69DRAFT_448442</name>
</gene>
<evidence type="ECO:0000256" key="5">
    <source>
        <dbReference type="SAM" id="MobiDB-lite"/>
    </source>
</evidence>
<dbReference type="InterPro" id="IPR050613">
    <property type="entry name" value="Sec_Metabolite_Reg"/>
</dbReference>
<reference evidence="6 7" key="1">
    <citation type="journal article" date="2018" name="Front. Microbiol.">
        <title>Genomic and genetic insights into a cosmopolitan fungus, Paecilomyces variotii (Eurotiales).</title>
        <authorList>
            <person name="Urquhart A.S."/>
            <person name="Mondo S.J."/>
            <person name="Makela M.R."/>
            <person name="Hane J.K."/>
            <person name="Wiebenga A."/>
            <person name="He G."/>
            <person name="Mihaltcheva S."/>
            <person name="Pangilinan J."/>
            <person name="Lipzen A."/>
            <person name="Barry K."/>
            <person name="de Vries R.P."/>
            <person name="Grigoriev I.V."/>
            <person name="Idnurm A."/>
        </authorList>
    </citation>
    <scope>NUCLEOTIDE SEQUENCE [LARGE SCALE GENOMIC DNA]</scope>
    <source>
        <strain evidence="6 7">CBS 101075</strain>
    </source>
</reference>
<evidence type="ECO:0008006" key="8">
    <source>
        <dbReference type="Google" id="ProtNLM"/>
    </source>
</evidence>
<accession>A0A443HII3</accession>
<keyword evidence="7" id="KW-1185">Reference proteome</keyword>
<evidence type="ECO:0000313" key="7">
    <source>
        <dbReference type="Proteomes" id="UP000283841"/>
    </source>
</evidence>
<protein>
    <recommendedName>
        <fullName evidence="8">Transcription factor domain-containing protein</fullName>
    </recommendedName>
</protein>
<dbReference type="STRING" id="264951.A0A443HII3"/>
<sequence length="603" mass="67384">MFHDLRDAGRPSPRPLPPPSRRRDKPQLSYSNVIEVSRAVIVPRGSNPASTWPPGTERIHRLEQIVEDLANANYYQSESCQDASPPTHPATGDVNPASFRETGTADITDSIGRININERGTSYVGPAHWQEVVNEISDIKDQLEGFSDTSGDGLGSNSAKPELLLGLRRHVSKQDILRSIPPKQTADSLISYFFEAMELATSDYTQPGQYTLEALILYFVIEHAVAKAGPFRVALLFDIIVRSAMRMGYHRDPSHYPEISIFHGELRRRAWILIRHMDIVVSSWVGSPLSRSAFAYSFFKKVGLPRLVDSRHADTRPPRNLLDQDLDENMTELPPSRPEEGAVSYATMKTDILILFANVVDEKARCVLHRNYISSMREEHRYSRYSCVDAAMRILTDISMSYDGDMPNSSLYPLAWSLPAAFTNDLLLASMIVCVDLERAVRGIRETERPPGDLLEWTKQQKIQALRKAYKTLQSPSLGPSEVSEGIKIIRIVLENATKTVVQSQHRQESHYSNQQLSQNRTDRDGQGLIEPALATVEDESLIPASSAQPSWAISPPVEYAVDNAGEFFAASMMDPVQFMMEVPLDFGSVAMTVQIGRPFSVG</sequence>
<dbReference type="PANTHER" id="PTHR31001">
    <property type="entry name" value="UNCHARACTERIZED TRANSCRIPTIONAL REGULATORY PROTEIN"/>
    <property type="match status" value="1"/>
</dbReference>
<dbReference type="Proteomes" id="UP000283841">
    <property type="component" value="Unassembled WGS sequence"/>
</dbReference>
<dbReference type="EMBL" id="RCNU01000019">
    <property type="protein sequence ID" value="RWQ91567.1"/>
    <property type="molecule type" value="Genomic_DNA"/>
</dbReference>
<dbReference type="AlphaFoldDB" id="A0A443HII3"/>
<keyword evidence="4" id="KW-0539">Nucleus</keyword>
<keyword evidence="3" id="KW-0804">Transcription</keyword>
<dbReference type="GeneID" id="39598564"/>
<evidence type="ECO:0000313" key="6">
    <source>
        <dbReference type="EMBL" id="RWQ91567.1"/>
    </source>
</evidence>
<feature type="region of interest" description="Disordered" evidence="5">
    <location>
        <begin position="1"/>
        <end position="27"/>
    </location>
</feature>
<dbReference type="PANTHER" id="PTHR31001:SF49">
    <property type="entry name" value="ZN(II)2CYS6 TRANSCRIPTION FACTOR (EUROFUNG)"/>
    <property type="match status" value="1"/>
</dbReference>
<evidence type="ECO:0000256" key="2">
    <source>
        <dbReference type="ARBA" id="ARBA00023015"/>
    </source>
</evidence>
<dbReference type="GO" id="GO:0005634">
    <property type="term" value="C:nucleus"/>
    <property type="evidence" value="ECO:0007669"/>
    <property type="project" value="UniProtKB-SubCell"/>
</dbReference>
<comment type="subcellular location">
    <subcellularLocation>
        <location evidence="1">Nucleus</location>
    </subcellularLocation>
</comment>
<dbReference type="RefSeq" id="XP_028481212.1">
    <property type="nucleotide sequence ID" value="XM_028629287.1"/>
</dbReference>
<organism evidence="6 7">
    <name type="scientific">Byssochlamys spectabilis</name>
    <name type="common">Paecilomyces variotii</name>
    <dbReference type="NCBI Taxonomy" id="264951"/>
    <lineage>
        <taxon>Eukaryota</taxon>
        <taxon>Fungi</taxon>
        <taxon>Dikarya</taxon>
        <taxon>Ascomycota</taxon>
        <taxon>Pezizomycotina</taxon>
        <taxon>Eurotiomycetes</taxon>
        <taxon>Eurotiomycetidae</taxon>
        <taxon>Eurotiales</taxon>
        <taxon>Thermoascaceae</taxon>
        <taxon>Paecilomyces</taxon>
    </lineage>
</organism>
<dbReference type="CDD" id="cd12148">
    <property type="entry name" value="fungal_TF_MHR"/>
    <property type="match status" value="1"/>
</dbReference>
<feature type="compositionally biased region" description="Polar residues" evidence="5">
    <location>
        <begin position="504"/>
        <end position="520"/>
    </location>
</feature>
<dbReference type="VEuPathDB" id="FungiDB:C8Q69DRAFT_448442"/>
<proteinExistence type="predicted"/>
<evidence type="ECO:0000256" key="1">
    <source>
        <dbReference type="ARBA" id="ARBA00004123"/>
    </source>
</evidence>
<comment type="caution">
    <text evidence="6">The sequence shown here is derived from an EMBL/GenBank/DDBJ whole genome shotgun (WGS) entry which is preliminary data.</text>
</comment>
<evidence type="ECO:0000256" key="3">
    <source>
        <dbReference type="ARBA" id="ARBA00023163"/>
    </source>
</evidence>